<accession>A0A8I2YI64</accession>
<evidence type="ECO:0000313" key="2">
    <source>
        <dbReference type="EMBL" id="KAG6372520.1"/>
    </source>
</evidence>
<gene>
    <name evidence="2" type="ORF">JVT61DRAFT_7626</name>
</gene>
<dbReference type="AlphaFoldDB" id="A0A8I2YI64"/>
<organism evidence="2 3">
    <name type="scientific">Boletus reticuloceps</name>
    <dbReference type="NCBI Taxonomy" id="495285"/>
    <lineage>
        <taxon>Eukaryota</taxon>
        <taxon>Fungi</taxon>
        <taxon>Dikarya</taxon>
        <taxon>Basidiomycota</taxon>
        <taxon>Agaricomycotina</taxon>
        <taxon>Agaricomycetes</taxon>
        <taxon>Agaricomycetidae</taxon>
        <taxon>Boletales</taxon>
        <taxon>Boletineae</taxon>
        <taxon>Boletaceae</taxon>
        <taxon>Boletoideae</taxon>
        <taxon>Boletus</taxon>
    </lineage>
</organism>
<feature type="region of interest" description="Disordered" evidence="1">
    <location>
        <begin position="1"/>
        <end position="28"/>
    </location>
</feature>
<dbReference type="Proteomes" id="UP000683000">
    <property type="component" value="Unassembled WGS sequence"/>
</dbReference>
<proteinExistence type="predicted"/>
<evidence type="ECO:0000256" key="1">
    <source>
        <dbReference type="SAM" id="MobiDB-lite"/>
    </source>
</evidence>
<feature type="compositionally biased region" description="Acidic residues" evidence="1">
    <location>
        <begin position="288"/>
        <end position="298"/>
    </location>
</feature>
<name>A0A8I2YI64_9AGAM</name>
<comment type="caution">
    <text evidence="2">The sequence shown here is derived from an EMBL/GenBank/DDBJ whole genome shotgun (WGS) entry which is preliminary data.</text>
</comment>
<feature type="compositionally biased region" description="Basic and acidic residues" evidence="1">
    <location>
        <begin position="312"/>
        <end position="333"/>
    </location>
</feature>
<sequence length="347" mass="39321">MHKRKHRKLNIRDDGWEQPAHPAATSHVQSTEAFDTSAPDSCLYIQAHEADVIRGPPAMSARLLECQDSSIMMTPSNNSRSGLIRWGPPEGSGGADTVDTEQLNQPALWVDRFDVRLLLDHSPGFPSENIQVRPISPSGWSDLPSDSEDTFFFSPDELEDYRRDKRRKLLDRGREERLRALETIDDQERDTDPWEGSDEEPDEAQRELIRRTASHIISSPNPAQLEMRILANYGTDKRFAFLRGRWSRVWRTEKERVRQRQAEEAKEIQPPTTLTSLGGLASYGGSDTDGEESADEPTEGPRDVMDAAYAQDGHDSEDAVKEARRARAKEWSARRRAKRSGSQSEQV</sequence>
<dbReference type="OrthoDB" id="2552978at2759"/>
<feature type="compositionally biased region" description="Acidic residues" evidence="1">
    <location>
        <begin position="183"/>
        <end position="202"/>
    </location>
</feature>
<feature type="region of interest" description="Disordered" evidence="1">
    <location>
        <begin position="259"/>
        <end position="347"/>
    </location>
</feature>
<feature type="region of interest" description="Disordered" evidence="1">
    <location>
        <begin position="181"/>
        <end position="205"/>
    </location>
</feature>
<reference evidence="2" key="1">
    <citation type="submission" date="2021-03" db="EMBL/GenBank/DDBJ databases">
        <title>Evolutionary innovations through gain and loss of genes in the ectomycorrhizal Boletales.</title>
        <authorList>
            <person name="Wu G."/>
            <person name="Miyauchi S."/>
            <person name="Morin E."/>
            <person name="Yang Z.-L."/>
            <person name="Xu J."/>
            <person name="Martin F.M."/>
        </authorList>
    </citation>
    <scope>NUCLEOTIDE SEQUENCE</scope>
    <source>
        <strain evidence="2">BR01</strain>
    </source>
</reference>
<evidence type="ECO:0000313" key="3">
    <source>
        <dbReference type="Proteomes" id="UP000683000"/>
    </source>
</evidence>
<dbReference type="EMBL" id="JAGFBS010000027">
    <property type="protein sequence ID" value="KAG6372520.1"/>
    <property type="molecule type" value="Genomic_DNA"/>
</dbReference>
<protein>
    <submittedName>
        <fullName evidence="2">Uncharacterized protein</fullName>
    </submittedName>
</protein>
<keyword evidence="3" id="KW-1185">Reference proteome</keyword>